<dbReference type="EMBL" id="JAPDVK010000001">
    <property type="protein sequence ID" value="MCW4127109.1"/>
    <property type="molecule type" value="Genomic_DNA"/>
</dbReference>
<name>A0AAP3B9R6_9BACT</name>
<dbReference type="AlphaFoldDB" id="A0AAP3B9R6"/>
<sequence>MAKGNNLQDLSQIDYCLQQYYSKYMAATLLQERKKILQEQKNAAIKLNESLQRLPNFGAASNSFTKLNDAEQLTKKSLDELAARTSERWFKDPKIVKDYSVFVTSFYTSLVAKNGGRDSKALENYANNYCANRLQKLMVEQLAREQVPANTATYIAKKAFSESILGMGDFGSLKKGAIGQKVDEQAEKYYNPSVVSKTAGTIAGYGIDAALTPGGVGKATSSVAKGVVKVSQKAAGWWITDKICRGGLYIYGKLWGTEDEEKKDNRTIFGDENASAKIQAGAKRYKKNGTELMMNINSGLTKKIKLPPPSTSLTIKKESNALLAEHKGNSQKLLSTIKNNLSKQCVPFNGNSKVPAWMLSNSSKQNRALASSFYACALEMAREQKQVRMFGGKKMTLKEVSQRAYDYARAAVAVEQRSSKNAAHAQKGTWDKNMSALNDQINNPGQSSIRKHPTSSPQATPTASPYASGPYAQNGVMGTEANGTTQNTAQNPNIGGWGNAFESLGLNGFGDIGKNLGYVLAMLPDMIIGMFTGKTPNLKLQDNLMPLAAIVGGMFVKSPLLKLLLIGFGGANILNKAGHAAISDGLAKSNNVAKTYKVYPDEPLNSRIVNPAMKGSSMIATIDGVPSVINISRDAADAYNKGAIPINTLANAVLRKYDENKALASQNYEQHMSQEETTIQSMGIK</sequence>
<evidence type="ECO:0000256" key="1">
    <source>
        <dbReference type="SAM" id="MobiDB-lite"/>
    </source>
</evidence>
<evidence type="ECO:0000313" key="3">
    <source>
        <dbReference type="Proteomes" id="UP001209344"/>
    </source>
</evidence>
<accession>A0AAP3B9R6</accession>
<organism evidence="2 3">
    <name type="scientific">Segatella copri</name>
    <dbReference type="NCBI Taxonomy" id="165179"/>
    <lineage>
        <taxon>Bacteria</taxon>
        <taxon>Pseudomonadati</taxon>
        <taxon>Bacteroidota</taxon>
        <taxon>Bacteroidia</taxon>
        <taxon>Bacteroidales</taxon>
        <taxon>Prevotellaceae</taxon>
        <taxon>Segatella</taxon>
    </lineage>
</organism>
<evidence type="ECO:0000313" key="2">
    <source>
        <dbReference type="EMBL" id="MCW4127109.1"/>
    </source>
</evidence>
<dbReference type="Proteomes" id="UP001209344">
    <property type="component" value="Unassembled WGS sequence"/>
</dbReference>
<feature type="region of interest" description="Disordered" evidence="1">
    <location>
        <begin position="435"/>
        <end position="476"/>
    </location>
</feature>
<protein>
    <submittedName>
        <fullName evidence="2">Uncharacterized protein</fullName>
    </submittedName>
</protein>
<gene>
    <name evidence="2" type="ORF">ONT16_02270</name>
</gene>
<dbReference type="RefSeq" id="WP_264965305.1">
    <property type="nucleotide sequence ID" value="NZ_JAPDVK010000001.1"/>
</dbReference>
<feature type="compositionally biased region" description="Polar residues" evidence="1">
    <location>
        <begin position="435"/>
        <end position="465"/>
    </location>
</feature>
<reference evidence="2" key="1">
    <citation type="submission" date="2022-11" db="EMBL/GenBank/DDBJ databases">
        <title>Genomic repertoires linked with pathogenic potency of arthritogenic Prevotella copri isolated from the gut of rheumatoid arthritis patients.</title>
        <authorList>
            <person name="Nii T."/>
            <person name="Maeda Y."/>
            <person name="Motooka D."/>
            <person name="Naito M."/>
            <person name="Matsumoto Y."/>
            <person name="Ogawa T."/>
            <person name="Oguro-Igashira E."/>
            <person name="Kishikawa T."/>
            <person name="Yamashita M."/>
            <person name="Koizumi S."/>
            <person name="Kurakawa T."/>
            <person name="Okumura R."/>
            <person name="Kayama H."/>
            <person name="Murakami M."/>
            <person name="Sakaguchi T."/>
            <person name="Das B."/>
            <person name="Nakamura S."/>
            <person name="Okada Y."/>
            <person name="Kumanogoh A."/>
            <person name="Takeda K."/>
        </authorList>
    </citation>
    <scope>NUCLEOTIDE SEQUENCE</scope>
    <source>
        <strain evidence="2">F3-75</strain>
    </source>
</reference>
<proteinExistence type="predicted"/>
<comment type="caution">
    <text evidence="2">The sequence shown here is derived from an EMBL/GenBank/DDBJ whole genome shotgun (WGS) entry which is preliminary data.</text>
</comment>